<keyword evidence="2" id="KW-0067">ATP-binding</keyword>
<keyword evidence="7" id="KW-1185">Reference proteome</keyword>
<dbReference type="RefSeq" id="WP_330135016.1">
    <property type="nucleotide sequence ID" value="NZ_JAUTXY010000009.1"/>
</dbReference>
<proteinExistence type="predicted"/>
<gene>
    <name evidence="6" type="ORF">Q7514_20035</name>
</gene>
<dbReference type="CDD" id="cd10170">
    <property type="entry name" value="ASKHA_NBD_HSP70"/>
    <property type="match status" value="1"/>
</dbReference>
<keyword evidence="5" id="KW-1133">Transmembrane helix</keyword>
<dbReference type="SUPFAM" id="SSF53067">
    <property type="entry name" value="Actin-like ATPase domain"/>
    <property type="match status" value="1"/>
</dbReference>
<dbReference type="Proteomes" id="UP001336020">
    <property type="component" value="Unassembled WGS sequence"/>
</dbReference>
<evidence type="ECO:0000256" key="5">
    <source>
        <dbReference type="SAM" id="Phobius"/>
    </source>
</evidence>
<evidence type="ECO:0000313" key="7">
    <source>
        <dbReference type="Proteomes" id="UP001336020"/>
    </source>
</evidence>
<evidence type="ECO:0000313" key="6">
    <source>
        <dbReference type="EMBL" id="MEE2059814.1"/>
    </source>
</evidence>
<dbReference type="Gene3D" id="3.90.640.10">
    <property type="entry name" value="Actin, Chain A, domain 4"/>
    <property type="match status" value="1"/>
</dbReference>
<dbReference type="PANTHER" id="PTHR42749">
    <property type="entry name" value="CELL SHAPE-DETERMINING PROTEIN MREB"/>
    <property type="match status" value="1"/>
</dbReference>
<feature type="compositionally biased region" description="Polar residues" evidence="4">
    <location>
        <begin position="335"/>
        <end position="351"/>
    </location>
</feature>
<dbReference type="EMBL" id="JAUTXY010000009">
    <property type="protein sequence ID" value="MEE2059814.1"/>
    <property type="molecule type" value="Genomic_DNA"/>
</dbReference>
<keyword evidence="3" id="KW-0143">Chaperone</keyword>
<accession>A0ABU7LE30</accession>
<feature type="transmembrane region" description="Helical" evidence="5">
    <location>
        <begin position="308"/>
        <end position="330"/>
    </location>
</feature>
<name>A0ABU7LE30_9NOCA</name>
<dbReference type="InterPro" id="IPR013126">
    <property type="entry name" value="Hsp_70_fam"/>
</dbReference>
<dbReference type="Pfam" id="PF00012">
    <property type="entry name" value="HSP70"/>
    <property type="match status" value="1"/>
</dbReference>
<comment type="caution">
    <text evidence="6">The sequence shown here is derived from an EMBL/GenBank/DDBJ whole genome shotgun (WGS) entry which is preliminary data.</text>
</comment>
<dbReference type="Gene3D" id="3.30.420.40">
    <property type="match status" value="2"/>
</dbReference>
<evidence type="ECO:0000256" key="1">
    <source>
        <dbReference type="ARBA" id="ARBA00022741"/>
    </source>
</evidence>
<reference evidence="6 7" key="1">
    <citation type="submission" date="2023-07" db="EMBL/GenBank/DDBJ databases">
        <authorList>
            <person name="Girao M."/>
            <person name="Carvalho M.F."/>
        </authorList>
    </citation>
    <scope>NUCLEOTIDE SEQUENCE [LARGE SCALE GENOMIC DNA]</scope>
    <source>
        <strain evidence="6 7">YIM65754</strain>
    </source>
</reference>
<sequence>MSGWMLSIDFGASNTVAAHTNPVRGTVETLVVDDAVRPIEVVYERTLAAHHGQRPTIVVLTHPDAWSEQQVRTLADAGARAGIDARTIVTVSEARATVEYCAQGRTLRRGAVFAVCDFGGTSLDTAVAVVTEAGGFDVVEVRGDDTLGGRTLDAAVRRWAEGVFTAREPGFAAQLQQAPLGVHREFDEQARRAKETLTYEHTATIVVTVEGNEHAVTLSREDFEAAITPHTDRVVETMWGTLTDAGFGVGDLDVLCATGGSARIPLLRNRLAHLGPLTAPSDPAVVAEGALILAENSRRSLRARAIGWIRPVGMVVAGALVVAGVAVAAVRGLPENSSAHGGGTSPSTIQPTVVDEHWS</sequence>
<evidence type="ECO:0000256" key="2">
    <source>
        <dbReference type="ARBA" id="ARBA00022840"/>
    </source>
</evidence>
<keyword evidence="5" id="KW-0812">Transmembrane</keyword>
<organism evidence="6 7">
    <name type="scientific">Rhodococcus artemisiae</name>
    <dbReference type="NCBI Taxonomy" id="714159"/>
    <lineage>
        <taxon>Bacteria</taxon>
        <taxon>Bacillati</taxon>
        <taxon>Actinomycetota</taxon>
        <taxon>Actinomycetes</taxon>
        <taxon>Mycobacteriales</taxon>
        <taxon>Nocardiaceae</taxon>
        <taxon>Rhodococcus</taxon>
    </lineage>
</organism>
<protein>
    <submittedName>
        <fullName evidence="6">Hsp70 family protein</fullName>
    </submittedName>
</protein>
<keyword evidence="1" id="KW-0547">Nucleotide-binding</keyword>
<feature type="region of interest" description="Disordered" evidence="4">
    <location>
        <begin position="335"/>
        <end position="359"/>
    </location>
</feature>
<dbReference type="InterPro" id="IPR043129">
    <property type="entry name" value="ATPase_NBD"/>
</dbReference>
<keyword evidence="5" id="KW-0472">Membrane</keyword>
<evidence type="ECO:0000256" key="4">
    <source>
        <dbReference type="SAM" id="MobiDB-lite"/>
    </source>
</evidence>
<evidence type="ECO:0000256" key="3">
    <source>
        <dbReference type="ARBA" id="ARBA00023186"/>
    </source>
</evidence>
<dbReference type="PANTHER" id="PTHR42749:SF1">
    <property type="entry name" value="CELL SHAPE-DETERMINING PROTEIN MREB"/>
    <property type="match status" value="1"/>
</dbReference>